<keyword evidence="2 5" id="KW-0812">Transmembrane</keyword>
<proteinExistence type="predicted"/>
<evidence type="ECO:0000259" key="6">
    <source>
        <dbReference type="Pfam" id="PF06305"/>
    </source>
</evidence>
<name>A0A8S8XFU8_9PROT</name>
<dbReference type="GO" id="GO:0005886">
    <property type="term" value="C:plasma membrane"/>
    <property type="evidence" value="ECO:0007669"/>
    <property type="project" value="InterPro"/>
</dbReference>
<dbReference type="Proteomes" id="UP000681075">
    <property type="component" value="Unassembled WGS sequence"/>
</dbReference>
<feature type="transmembrane region" description="Helical" evidence="5">
    <location>
        <begin position="46"/>
        <end position="68"/>
    </location>
</feature>
<evidence type="ECO:0000256" key="4">
    <source>
        <dbReference type="ARBA" id="ARBA00023136"/>
    </source>
</evidence>
<organism evidence="7 8">
    <name type="scientific">Roseiterribacter gracilis</name>
    <dbReference type="NCBI Taxonomy" id="2812848"/>
    <lineage>
        <taxon>Bacteria</taxon>
        <taxon>Pseudomonadati</taxon>
        <taxon>Pseudomonadota</taxon>
        <taxon>Alphaproteobacteria</taxon>
        <taxon>Rhodospirillales</taxon>
        <taxon>Roseiterribacteraceae</taxon>
        <taxon>Roseiterribacter</taxon>
    </lineage>
</organism>
<accession>A0A8S8XFU8</accession>
<gene>
    <name evidence="7" type="ORF">TMPK1_22170</name>
</gene>
<evidence type="ECO:0000256" key="2">
    <source>
        <dbReference type="ARBA" id="ARBA00022692"/>
    </source>
</evidence>
<dbReference type="EMBL" id="BOPV01000001">
    <property type="protein sequence ID" value="GIL39980.1"/>
    <property type="molecule type" value="Genomic_DNA"/>
</dbReference>
<evidence type="ECO:0000256" key="3">
    <source>
        <dbReference type="ARBA" id="ARBA00022989"/>
    </source>
</evidence>
<evidence type="ECO:0000256" key="5">
    <source>
        <dbReference type="SAM" id="Phobius"/>
    </source>
</evidence>
<feature type="transmembrane region" description="Helical" evidence="5">
    <location>
        <begin position="7"/>
        <end position="26"/>
    </location>
</feature>
<sequence length="127" mass="14374">MKISARPLLWILTAPIVVVVVLFAVSNLDSVTLHLFPLPYDLTVRLYLLTLITLFMGFVLGSIVTWVADRKRRRETRVQAKRLQELEHELTLAKLRAAEAERRLTEITATTFETAPVDVPVPPVLAE</sequence>
<evidence type="ECO:0000313" key="8">
    <source>
        <dbReference type="Proteomes" id="UP000681075"/>
    </source>
</evidence>
<feature type="domain" description="Lipopolysaccharide assembly protein A" evidence="6">
    <location>
        <begin position="27"/>
        <end position="90"/>
    </location>
</feature>
<comment type="caution">
    <text evidence="7">The sequence shown here is derived from an EMBL/GenBank/DDBJ whole genome shotgun (WGS) entry which is preliminary data.</text>
</comment>
<dbReference type="Pfam" id="PF06305">
    <property type="entry name" value="LapA_dom"/>
    <property type="match status" value="1"/>
</dbReference>
<evidence type="ECO:0000256" key="1">
    <source>
        <dbReference type="ARBA" id="ARBA00022475"/>
    </source>
</evidence>
<reference evidence="7" key="1">
    <citation type="submission" date="2021-02" db="EMBL/GenBank/DDBJ databases">
        <title>Genome sequence of Rhodospirillales sp. strain TMPK1 isolated from soil.</title>
        <authorList>
            <person name="Nakai R."/>
            <person name="Kusada H."/>
            <person name="Tamaki H."/>
        </authorList>
    </citation>
    <scope>NUCLEOTIDE SEQUENCE</scope>
    <source>
        <strain evidence="7">TMPK1</strain>
    </source>
</reference>
<keyword evidence="4 5" id="KW-0472">Membrane</keyword>
<protein>
    <recommendedName>
        <fullName evidence="6">Lipopolysaccharide assembly protein A domain-containing protein</fullName>
    </recommendedName>
</protein>
<keyword evidence="1" id="KW-1003">Cell membrane</keyword>
<dbReference type="InterPro" id="IPR010445">
    <property type="entry name" value="LapA_dom"/>
</dbReference>
<keyword evidence="3 5" id="KW-1133">Transmembrane helix</keyword>
<keyword evidence="8" id="KW-1185">Reference proteome</keyword>
<dbReference type="RefSeq" id="WP_420243093.1">
    <property type="nucleotide sequence ID" value="NZ_BOPV01000001.1"/>
</dbReference>
<evidence type="ECO:0000313" key="7">
    <source>
        <dbReference type="EMBL" id="GIL39980.1"/>
    </source>
</evidence>
<dbReference type="AlphaFoldDB" id="A0A8S8XFU8"/>